<proteinExistence type="predicted"/>
<evidence type="ECO:0000313" key="5">
    <source>
        <dbReference type="Proteomes" id="UP000306602"/>
    </source>
</evidence>
<dbReference type="Gene3D" id="1.10.357.10">
    <property type="entry name" value="Tetracycline Repressor, domain 2"/>
    <property type="match status" value="1"/>
</dbReference>
<accession>A0A4S4N8Z6</accession>
<gene>
    <name evidence="4" type="ORF">E4Z66_14530</name>
</gene>
<evidence type="ECO:0000256" key="1">
    <source>
        <dbReference type="ARBA" id="ARBA00023125"/>
    </source>
</evidence>
<dbReference type="PROSITE" id="PS50977">
    <property type="entry name" value="HTH_TETR_2"/>
    <property type="match status" value="1"/>
</dbReference>
<dbReference type="OrthoDB" id="3218408at2"/>
<evidence type="ECO:0000259" key="3">
    <source>
        <dbReference type="PROSITE" id="PS50977"/>
    </source>
</evidence>
<dbReference type="AlphaFoldDB" id="A0A4S4N8Z6"/>
<reference evidence="4 5" key="1">
    <citation type="submission" date="2019-04" db="EMBL/GenBank/DDBJ databases">
        <title>Shimia ponticola sp. nov., isolated from seawater.</title>
        <authorList>
            <person name="Kim Y.-O."/>
            <person name="Yoon J.-H."/>
        </authorList>
    </citation>
    <scope>NUCLEOTIDE SEQUENCE [LARGE SCALE GENOMIC DNA]</scope>
    <source>
        <strain evidence="4 5">MYP11</strain>
    </source>
</reference>
<dbReference type="EMBL" id="SRKY01000004">
    <property type="protein sequence ID" value="THH35045.1"/>
    <property type="molecule type" value="Genomic_DNA"/>
</dbReference>
<dbReference type="InterPro" id="IPR009057">
    <property type="entry name" value="Homeodomain-like_sf"/>
</dbReference>
<organism evidence="4 5">
    <name type="scientific">Aliishimia ponticola</name>
    <dbReference type="NCBI Taxonomy" id="2499833"/>
    <lineage>
        <taxon>Bacteria</taxon>
        <taxon>Pseudomonadati</taxon>
        <taxon>Pseudomonadota</taxon>
        <taxon>Alphaproteobacteria</taxon>
        <taxon>Rhodobacterales</taxon>
        <taxon>Paracoccaceae</taxon>
        <taxon>Aliishimia</taxon>
    </lineage>
</organism>
<evidence type="ECO:0000256" key="2">
    <source>
        <dbReference type="PROSITE-ProRule" id="PRU00335"/>
    </source>
</evidence>
<dbReference type="InterPro" id="IPR001647">
    <property type="entry name" value="HTH_TetR"/>
</dbReference>
<feature type="domain" description="HTH tetR-type" evidence="3">
    <location>
        <begin position="5"/>
        <end position="65"/>
    </location>
</feature>
<protein>
    <submittedName>
        <fullName evidence="4">TetR/AcrR family transcriptional regulator</fullName>
    </submittedName>
</protein>
<name>A0A4S4N8Z6_9RHOB</name>
<dbReference type="GO" id="GO:0003677">
    <property type="term" value="F:DNA binding"/>
    <property type="evidence" value="ECO:0007669"/>
    <property type="project" value="UniProtKB-UniRule"/>
</dbReference>
<dbReference type="SUPFAM" id="SSF46689">
    <property type="entry name" value="Homeodomain-like"/>
    <property type="match status" value="1"/>
</dbReference>
<dbReference type="Proteomes" id="UP000306602">
    <property type="component" value="Unassembled WGS sequence"/>
</dbReference>
<feature type="DNA-binding region" description="H-T-H motif" evidence="2">
    <location>
        <begin position="28"/>
        <end position="47"/>
    </location>
</feature>
<comment type="caution">
    <text evidence="4">The sequence shown here is derived from an EMBL/GenBank/DDBJ whole genome shotgun (WGS) entry which is preliminary data.</text>
</comment>
<dbReference type="Pfam" id="PF00440">
    <property type="entry name" value="TetR_N"/>
    <property type="match status" value="1"/>
</dbReference>
<keyword evidence="1 2" id="KW-0238">DNA-binding</keyword>
<evidence type="ECO:0000313" key="4">
    <source>
        <dbReference type="EMBL" id="THH35045.1"/>
    </source>
</evidence>
<keyword evidence="5" id="KW-1185">Reference proteome</keyword>
<sequence length="166" mass="18041">MASKRKTPQTWIDAGLAALKSKGPDGVRAETLARDLGATKGSFYWHFKDVPAFHDEVLKAWSAQIQARFEKALGSGDTPVMQLRALAKFRQTPLDSAVRAWAAQDSRAQSAVTRVDKAMLSQISDLLTELDATHPDFPGLIHAALIAAPKKGSHAETLIDLLLVLK</sequence>
<dbReference type="RefSeq" id="WP_136463778.1">
    <property type="nucleotide sequence ID" value="NZ_SRKY01000004.1"/>
</dbReference>